<proteinExistence type="predicted"/>
<dbReference type="PANTHER" id="PTHR38436">
    <property type="entry name" value="POLYKETIDE CYCLASE SNOAL-LIKE DOMAIN"/>
    <property type="match status" value="1"/>
</dbReference>
<keyword evidence="2" id="KW-1185">Reference proteome</keyword>
<dbReference type="SUPFAM" id="SSF54427">
    <property type="entry name" value="NTF2-like"/>
    <property type="match status" value="1"/>
</dbReference>
<dbReference type="PANTHER" id="PTHR38436:SF1">
    <property type="entry name" value="ESTER CYCLASE"/>
    <property type="match status" value="1"/>
</dbReference>
<dbReference type="Proteomes" id="UP001599756">
    <property type="component" value="Unassembled WGS sequence"/>
</dbReference>
<dbReference type="InterPro" id="IPR032710">
    <property type="entry name" value="NTF2-like_dom_sf"/>
</dbReference>
<sequence>MTDNETFVRRLFEAWNNRDYDAISGAVAPDCTLTEEGSGRTLKGPQEFTRIAKAMFEAMPDGEFRLDHLTTQGDTVVAEYTGHGTQTGDLVLHAGTVPATGREVTVRACDIYEVHDDKVTEARTYLDTGAIMAQLGLTERMGA</sequence>
<accession>A0ABW6H7L2</accession>
<evidence type="ECO:0000313" key="2">
    <source>
        <dbReference type="Proteomes" id="UP001599756"/>
    </source>
</evidence>
<protein>
    <submittedName>
        <fullName evidence="1">Ester cyclase</fullName>
    </submittedName>
</protein>
<dbReference type="Pfam" id="PF07366">
    <property type="entry name" value="SnoaL"/>
    <property type="match status" value="1"/>
</dbReference>
<name>A0ABW6H7L2_9ACTN</name>
<organism evidence="1 2">
    <name type="scientific">Streptomyces anandii</name>
    <dbReference type="NCBI Taxonomy" id="285454"/>
    <lineage>
        <taxon>Bacteria</taxon>
        <taxon>Bacillati</taxon>
        <taxon>Actinomycetota</taxon>
        <taxon>Actinomycetes</taxon>
        <taxon>Kitasatosporales</taxon>
        <taxon>Streptomycetaceae</taxon>
        <taxon>Streptomyces</taxon>
    </lineage>
</organism>
<dbReference type="InterPro" id="IPR009959">
    <property type="entry name" value="Cyclase_SnoaL-like"/>
</dbReference>
<dbReference type="RefSeq" id="WP_381801954.1">
    <property type="nucleotide sequence ID" value="NZ_JBHYTS010000028.1"/>
</dbReference>
<gene>
    <name evidence="1" type="ORF">ACFW88_19040</name>
</gene>
<dbReference type="EMBL" id="JBHYTS010000028">
    <property type="protein sequence ID" value="MFE1752609.1"/>
    <property type="molecule type" value="Genomic_DNA"/>
</dbReference>
<comment type="caution">
    <text evidence="1">The sequence shown here is derived from an EMBL/GenBank/DDBJ whole genome shotgun (WGS) entry which is preliminary data.</text>
</comment>
<evidence type="ECO:0000313" key="1">
    <source>
        <dbReference type="EMBL" id="MFE1752609.1"/>
    </source>
</evidence>
<dbReference type="Gene3D" id="3.10.450.50">
    <property type="match status" value="1"/>
</dbReference>
<reference evidence="1 2" key="1">
    <citation type="submission" date="2024-09" db="EMBL/GenBank/DDBJ databases">
        <title>The Natural Products Discovery Center: Release of the First 8490 Sequenced Strains for Exploring Actinobacteria Biosynthetic Diversity.</title>
        <authorList>
            <person name="Kalkreuter E."/>
            <person name="Kautsar S.A."/>
            <person name="Yang D."/>
            <person name="Bader C.D."/>
            <person name="Teijaro C.N."/>
            <person name="Fluegel L."/>
            <person name="Davis C.M."/>
            <person name="Simpson J.R."/>
            <person name="Lauterbach L."/>
            <person name="Steele A.D."/>
            <person name="Gui C."/>
            <person name="Meng S."/>
            <person name="Li G."/>
            <person name="Viehrig K."/>
            <person name="Ye F."/>
            <person name="Su P."/>
            <person name="Kiefer A.F."/>
            <person name="Nichols A."/>
            <person name="Cepeda A.J."/>
            <person name="Yan W."/>
            <person name="Fan B."/>
            <person name="Jiang Y."/>
            <person name="Adhikari A."/>
            <person name="Zheng C.-J."/>
            <person name="Schuster L."/>
            <person name="Cowan T.M."/>
            <person name="Smanski M.J."/>
            <person name="Chevrette M.G."/>
            <person name="De Carvalho L.P.S."/>
            <person name="Shen B."/>
        </authorList>
    </citation>
    <scope>NUCLEOTIDE SEQUENCE [LARGE SCALE GENOMIC DNA]</scope>
    <source>
        <strain evidence="1 2">NPDC059500</strain>
    </source>
</reference>